<gene>
    <name evidence="5" type="primary">ANKS3_8</name>
    <name evidence="5" type="ORF">PHYPSEUDO_009444</name>
</gene>
<comment type="subcellular location">
    <subcellularLocation>
        <location evidence="1">Host cell</location>
    </subcellularLocation>
    <subcellularLocation>
        <location evidence="2">Secreted</location>
    </subcellularLocation>
</comment>
<keyword evidence="6" id="KW-1185">Reference proteome</keyword>
<evidence type="ECO:0000256" key="3">
    <source>
        <dbReference type="ARBA" id="ARBA00022525"/>
    </source>
</evidence>
<dbReference type="PANTHER" id="PTHR46586:SF3">
    <property type="entry name" value="ANKYRIN REPEAT-CONTAINING PROTEIN"/>
    <property type="match status" value="1"/>
</dbReference>
<dbReference type="GO" id="GO:0005576">
    <property type="term" value="C:extracellular region"/>
    <property type="evidence" value="ECO:0007669"/>
    <property type="project" value="UniProtKB-SubCell"/>
</dbReference>
<evidence type="ECO:0000313" key="5">
    <source>
        <dbReference type="EMBL" id="KAG7378853.1"/>
    </source>
</evidence>
<protein>
    <submittedName>
        <fullName evidence="5">Ankyrin repeat and SAM domain-containing protein 3</fullName>
    </submittedName>
</protein>
<dbReference type="InterPro" id="IPR052050">
    <property type="entry name" value="SecEffector_AnkRepeat"/>
</dbReference>
<dbReference type="EMBL" id="JAGDFM010000392">
    <property type="protein sequence ID" value="KAG7378853.1"/>
    <property type="molecule type" value="Genomic_DNA"/>
</dbReference>
<evidence type="ECO:0000256" key="1">
    <source>
        <dbReference type="ARBA" id="ARBA00004340"/>
    </source>
</evidence>
<feature type="domain" description="Crinkler effector protein N-terminal" evidence="4">
    <location>
        <begin position="508"/>
        <end position="610"/>
    </location>
</feature>
<organism evidence="5 6">
    <name type="scientific">Phytophthora pseudosyringae</name>
    <dbReference type="NCBI Taxonomy" id="221518"/>
    <lineage>
        <taxon>Eukaryota</taxon>
        <taxon>Sar</taxon>
        <taxon>Stramenopiles</taxon>
        <taxon>Oomycota</taxon>
        <taxon>Peronosporomycetes</taxon>
        <taxon>Peronosporales</taxon>
        <taxon>Peronosporaceae</taxon>
        <taxon>Phytophthora</taxon>
    </lineage>
</organism>
<reference evidence="5" key="1">
    <citation type="submission" date="2021-02" db="EMBL/GenBank/DDBJ databases">
        <authorList>
            <person name="Palmer J.M."/>
        </authorList>
    </citation>
    <scope>NUCLEOTIDE SEQUENCE</scope>
    <source>
        <strain evidence="5">SCRP734</strain>
    </source>
</reference>
<dbReference type="GO" id="GO:0043657">
    <property type="term" value="C:host cell"/>
    <property type="evidence" value="ECO:0007669"/>
    <property type="project" value="UniProtKB-SubCell"/>
</dbReference>
<dbReference type="Proteomes" id="UP000694044">
    <property type="component" value="Unassembled WGS sequence"/>
</dbReference>
<keyword evidence="3" id="KW-0964">Secreted</keyword>
<dbReference type="InterPro" id="IPR045379">
    <property type="entry name" value="Crinkler_N"/>
</dbReference>
<dbReference type="Pfam" id="PF20147">
    <property type="entry name" value="Crinkler"/>
    <property type="match status" value="2"/>
</dbReference>
<evidence type="ECO:0000313" key="6">
    <source>
        <dbReference type="Proteomes" id="UP000694044"/>
    </source>
</evidence>
<dbReference type="PANTHER" id="PTHR46586">
    <property type="entry name" value="ANKYRIN REPEAT-CONTAINING PROTEIN"/>
    <property type="match status" value="1"/>
</dbReference>
<evidence type="ECO:0000259" key="4">
    <source>
        <dbReference type="Pfam" id="PF20147"/>
    </source>
</evidence>
<comment type="caution">
    <text evidence="5">The sequence shown here is derived from an EMBL/GenBank/DDBJ whole genome shotgun (WGS) entry which is preliminary data.</text>
</comment>
<proteinExistence type="predicted"/>
<feature type="domain" description="Crinkler effector protein N-terminal" evidence="4">
    <location>
        <begin position="400"/>
        <end position="502"/>
    </location>
</feature>
<dbReference type="AlphaFoldDB" id="A0A8T1VFB3"/>
<sequence>MGLTCVQVSLPADFKGVVHVHEAVNAYLTPPTLNGAARHGCLGVLERFKSKPCSTGAMQAALDGGHYTTIKWLVTNKKLAPGSIVPNEALKRAAEQGESEAAELLATDCSDFAIEKALKYAARKGTWRVVEVLYKKCQPGCDALGEALKTAAKMGEREVVELIWRECGEKDVARSLEGAAEEGRWEVVAVLFKHCDPESKEIGAALISAIEKAKWDMVEMIYPRCGEKYLVAALKLVALQCRWDTAKLLCEKLQRQGYLQALELVDKDDGRTLLDLLYRRCRCYDAEKAIVGATTHLNWTAIKLLADMCYKNSSNVCKAFKLAADMDRWDVVKCLYQECSDNTVLEAMEQAAVRGKRNIVSILKMRCSTSGVTAALSQLSIDDKRVLEVPQSKPQHHMIRCIVPGFSPFEIDVSLVETVGDMKRLLHAERPDCFGAVAAESIWLYLAKRGSEWLSSDSEDMNLLEVGDTARVRDLLVWQMMSSSRVKDIFESVSEENTIHLIALNPMLRCIIPGSRPFGINLDTIMRIEDLKKAIKTQMPDDFSKVNASDMKLYLAKENGKWLSLSSSEAKALMVGERSPGLNNILARQLSSMTDVGNPFADVYAIHVIVLSPTSVLSAFRDVSSTRRFRWDLLNAKLQEIQ</sequence>
<accession>A0A8T1VFB3</accession>
<name>A0A8T1VFB3_9STRA</name>
<dbReference type="OrthoDB" id="127395at2759"/>
<evidence type="ECO:0000256" key="2">
    <source>
        <dbReference type="ARBA" id="ARBA00004613"/>
    </source>
</evidence>